<accession>A0A0V0RLL7</accession>
<dbReference type="Proteomes" id="UP000054630">
    <property type="component" value="Unassembled WGS sequence"/>
</dbReference>
<dbReference type="EMBL" id="JYDL01000137">
    <property type="protein sequence ID" value="KRX15226.1"/>
    <property type="molecule type" value="Genomic_DNA"/>
</dbReference>
<evidence type="ECO:0000313" key="2">
    <source>
        <dbReference type="Proteomes" id="UP000054630"/>
    </source>
</evidence>
<gene>
    <name evidence="1" type="ORF">T07_3770</name>
</gene>
<sequence>MLNSRQSGRNKGQLKGCGRTLITAQLAVHSSTFHIYFNYHKKLPYRQLFRSNRMLIIYSNFA</sequence>
<dbReference type="AlphaFoldDB" id="A0A0V0RLL7"/>
<comment type="caution">
    <text evidence="1">The sequence shown here is derived from an EMBL/GenBank/DDBJ whole genome shotgun (WGS) entry which is preliminary data.</text>
</comment>
<protein>
    <submittedName>
        <fullName evidence="1">Uncharacterized protein</fullName>
    </submittedName>
</protein>
<keyword evidence="2" id="KW-1185">Reference proteome</keyword>
<reference evidence="1 2" key="1">
    <citation type="submission" date="2015-01" db="EMBL/GenBank/DDBJ databases">
        <title>Evolution of Trichinella species and genotypes.</title>
        <authorList>
            <person name="Korhonen P.K."/>
            <person name="Edoardo P."/>
            <person name="Giuseppe L.R."/>
            <person name="Gasser R.B."/>
        </authorList>
    </citation>
    <scope>NUCLEOTIDE SEQUENCE [LARGE SCALE GENOMIC DNA]</scope>
    <source>
        <strain evidence="1">ISS37</strain>
    </source>
</reference>
<name>A0A0V0RLL7_9BILA</name>
<dbReference type="OrthoDB" id="10595622at2759"/>
<evidence type="ECO:0000313" key="1">
    <source>
        <dbReference type="EMBL" id="KRX15226.1"/>
    </source>
</evidence>
<organism evidence="1 2">
    <name type="scientific">Trichinella nelsoni</name>
    <dbReference type="NCBI Taxonomy" id="6336"/>
    <lineage>
        <taxon>Eukaryota</taxon>
        <taxon>Metazoa</taxon>
        <taxon>Ecdysozoa</taxon>
        <taxon>Nematoda</taxon>
        <taxon>Enoplea</taxon>
        <taxon>Dorylaimia</taxon>
        <taxon>Trichinellida</taxon>
        <taxon>Trichinellidae</taxon>
        <taxon>Trichinella</taxon>
    </lineage>
</organism>
<proteinExistence type="predicted"/>